<dbReference type="AlphaFoldDB" id="A0A2H3JJ36"/>
<feature type="compositionally biased region" description="Polar residues" evidence="1">
    <location>
        <begin position="27"/>
        <end position="41"/>
    </location>
</feature>
<gene>
    <name evidence="2" type="ORF">WOLCODRAFT_152231</name>
</gene>
<feature type="compositionally biased region" description="Basic residues" evidence="1">
    <location>
        <begin position="49"/>
        <end position="59"/>
    </location>
</feature>
<protein>
    <submittedName>
        <fullName evidence="2">Uncharacterized protein</fullName>
    </submittedName>
</protein>
<dbReference type="Proteomes" id="UP000218811">
    <property type="component" value="Unassembled WGS sequence"/>
</dbReference>
<evidence type="ECO:0000256" key="1">
    <source>
        <dbReference type="SAM" id="MobiDB-lite"/>
    </source>
</evidence>
<evidence type="ECO:0000313" key="2">
    <source>
        <dbReference type="EMBL" id="PCH42196.1"/>
    </source>
</evidence>
<accession>A0A2H3JJ36</accession>
<dbReference type="EMBL" id="KB468124">
    <property type="protein sequence ID" value="PCH42196.1"/>
    <property type="molecule type" value="Genomic_DNA"/>
</dbReference>
<sequence length="59" mass="6378">MHQAHTIPIGRKDPPTTAYPGQKLLNKPQQGGNGKPSTQRPTKPPAKPAKGRSVKTHFV</sequence>
<keyword evidence="3" id="KW-1185">Reference proteome</keyword>
<proteinExistence type="predicted"/>
<organism evidence="2 3">
    <name type="scientific">Wolfiporia cocos (strain MD-104)</name>
    <name type="common">Brown rot fungus</name>
    <dbReference type="NCBI Taxonomy" id="742152"/>
    <lineage>
        <taxon>Eukaryota</taxon>
        <taxon>Fungi</taxon>
        <taxon>Dikarya</taxon>
        <taxon>Basidiomycota</taxon>
        <taxon>Agaricomycotina</taxon>
        <taxon>Agaricomycetes</taxon>
        <taxon>Polyporales</taxon>
        <taxon>Phaeolaceae</taxon>
        <taxon>Wolfiporia</taxon>
    </lineage>
</organism>
<evidence type="ECO:0000313" key="3">
    <source>
        <dbReference type="Proteomes" id="UP000218811"/>
    </source>
</evidence>
<reference evidence="2 3" key="1">
    <citation type="journal article" date="2012" name="Science">
        <title>The Paleozoic origin of enzymatic lignin decomposition reconstructed from 31 fungal genomes.</title>
        <authorList>
            <person name="Floudas D."/>
            <person name="Binder M."/>
            <person name="Riley R."/>
            <person name="Barry K."/>
            <person name="Blanchette R.A."/>
            <person name="Henrissat B."/>
            <person name="Martinez A.T."/>
            <person name="Otillar R."/>
            <person name="Spatafora J.W."/>
            <person name="Yadav J.S."/>
            <person name="Aerts A."/>
            <person name="Benoit I."/>
            <person name="Boyd A."/>
            <person name="Carlson A."/>
            <person name="Copeland A."/>
            <person name="Coutinho P.M."/>
            <person name="de Vries R.P."/>
            <person name="Ferreira P."/>
            <person name="Findley K."/>
            <person name="Foster B."/>
            <person name="Gaskell J."/>
            <person name="Glotzer D."/>
            <person name="Gorecki P."/>
            <person name="Heitman J."/>
            <person name="Hesse C."/>
            <person name="Hori C."/>
            <person name="Igarashi K."/>
            <person name="Jurgens J.A."/>
            <person name="Kallen N."/>
            <person name="Kersten P."/>
            <person name="Kohler A."/>
            <person name="Kuees U."/>
            <person name="Kumar T.K.A."/>
            <person name="Kuo A."/>
            <person name="LaButti K."/>
            <person name="Larrondo L.F."/>
            <person name="Lindquist E."/>
            <person name="Ling A."/>
            <person name="Lombard V."/>
            <person name="Lucas S."/>
            <person name="Lundell T."/>
            <person name="Martin R."/>
            <person name="McLaughlin D.J."/>
            <person name="Morgenstern I."/>
            <person name="Morin E."/>
            <person name="Murat C."/>
            <person name="Nagy L.G."/>
            <person name="Nolan M."/>
            <person name="Ohm R.A."/>
            <person name="Patyshakuliyeva A."/>
            <person name="Rokas A."/>
            <person name="Ruiz-Duenas F.J."/>
            <person name="Sabat G."/>
            <person name="Salamov A."/>
            <person name="Samejima M."/>
            <person name="Schmutz J."/>
            <person name="Slot J.C."/>
            <person name="St John F."/>
            <person name="Stenlid J."/>
            <person name="Sun H."/>
            <person name="Sun S."/>
            <person name="Syed K."/>
            <person name="Tsang A."/>
            <person name="Wiebenga A."/>
            <person name="Young D."/>
            <person name="Pisabarro A."/>
            <person name="Eastwood D.C."/>
            <person name="Martin F."/>
            <person name="Cullen D."/>
            <person name="Grigoriev I.V."/>
            <person name="Hibbett D.S."/>
        </authorList>
    </citation>
    <scope>NUCLEOTIDE SEQUENCE [LARGE SCALE GENOMIC DNA]</scope>
    <source>
        <strain evidence="2 3">MD-104</strain>
    </source>
</reference>
<feature type="region of interest" description="Disordered" evidence="1">
    <location>
        <begin position="1"/>
        <end position="59"/>
    </location>
</feature>
<name>A0A2H3JJ36_WOLCO</name>